<dbReference type="AlphaFoldDB" id="A0A437MC85"/>
<comment type="catalytic activity">
    <reaction evidence="4">
        <text>[protein]-peptidylproline (omega=180) = [protein]-peptidylproline (omega=0)</text>
        <dbReference type="Rhea" id="RHEA:16237"/>
        <dbReference type="Rhea" id="RHEA-COMP:10747"/>
        <dbReference type="Rhea" id="RHEA-COMP:10748"/>
        <dbReference type="ChEBI" id="CHEBI:83833"/>
        <dbReference type="ChEBI" id="CHEBI:83834"/>
        <dbReference type="EC" id="5.2.1.8"/>
    </reaction>
</comment>
<dbReference type="GO" id="GO:0003755">
    <property type="term" value="F:peptidyl-prolyl cis-trans isomerase activity"/>
    <property type="evidence" value="ECO:0007669"/>
    <property type="project" value="UniProtKB-UniRule"/>
</dbReference>
<comment type="caution">
    <text evidence="7">The sequence shown here is derived from an EMBL/GenBank/DDBJ whole genome shotgun (WGS) entry which is preliminary data.</text>
</comment>
<dbReference type="GO" id="GO:0006457">
    <property type="term" value="P:protein folding"/>
    <property type="evidence" value="ECO:0007669"/>
    <property type="project" value="InterPro"/>
</dbReference>
<evidence type="ECO:0000259" key="6">
    <source>
        <dbReference type="PROSITE" id="PS50072"/>
    </source>
</evidence>
<dbReference type="Proteomes" id="UP000282971">
    <property type="component" value="Unassembled WGS sequence"/>
</dbReference>
<dbReference type="CDD" id="cd00317">
    <property type="entry name" value="cyclophilin"/>
    <property type="match status" value="1"/>
</dbReference>
<dbReference type="InterPro" id="IPR044666">
    <property type="entry name" value="Cyclophilin_A-like"/>
</dbReference>
<evidence type="ECO:0000256" key="2">
    <source>
        <dbReference type="ARBA" id="ARBA00023110"/>
    </source>
</evidence>
<dbReference type="SUPFAM" id="SSF50891">
    <property type="entry name" value="Cyclophilin-like"/>
    <property type="match status" value="1"/>
</dbReference>
<dbReference type="PRINTS" id="PR00153">
    <property type="entry name" value="CSAPPISMRASE"/>
</dbReference>
<proteinExistence type="inferred from homology"/>
<comment type="function">
    <text evidence="4">PPIases accelerate the folding of proteins. It catalyzes the cis-trans isomerization of proline imidic peptide bonds in oligopeptides.</text>
</comment>
<feature type="signal peptide" evidence="4">
    <location>
        <begin position="1"/>
        <end position="20"/>
    </location>
</feature>
<evidence type="ECO:0000313" key="8">
    <source>
        <dbReference type="Proteomes" id="UP000282971"/>
    </source>
</evidence>
<dbReference type="EMBL" id="SACN01000001">
    <property type="protein sequence ID" value="RVT95173.1"/>
    <property type="molecule type" value="Genomic_DNA"/>
</dbReference>
<comment type="similarity">
    <text evidence="1 4">Belongs to the cyclophilin-type PPIase family.</text>
</comment>
<feature type="domain" description="PPIase cyclophilin-type" evidence="6">
    <location>
        <begin position="46"/>
        <end position="191"/>
    </location>
</feature>
<evidence type="ECO:0000256" key="3">
    <source>
        <dbReference type="ARBA" id="ARBA00023235"/>
    </source>
</evidence>
<keyword evidence="2 4" id="KW-0697">Rotamase</keyword>
<dbReference type="EC" id="5.2.1.8" evidence="4"/>
<feature type="region of interest" description="Disordered" evidence="5">
    <location>
        <begin position="185"/>
        <end position="242"/>
    </location>
</feature>
<dbReference type="OrthoDB" id="9807797at2"/>
<evidence type="ECO:0000313" key="7">
    <source>
        <dbReference type="EMBL" id="RVT95173.1"/>
    </source>
</evidence>
<dbReference type="InterPro" id="IPR002130">
    <property type="entry name" value="Cyclophilin-type_PPIase_dom"/>
</dbReference>
<evidence type="ECO:0000256" key="1">
    <source>
        <dbReference type="ARBA" id="ARBA00007365"/>
    </source>
</evidence>
<dbReference type="PANTHER" id="PTHR45625:SF4">
    <property type="entry name" value="PEPTIDYLPROLYL ISOMERASE DOMAIN AND WD REPEAT-CONTAINING PROTEIN 1"/>
    <property type="match status" value="1"/>
</dbReference>
<dbReference type="PANTHER" id="PTHR45625">
    <property type="entry name" value="PEPTIDYL-PROLYL CIS-TRANS ISOMERASE-RELATED"/>
    <property type="match status" value="1"/>
</dbReference>
<dbReference type="InterPro" id="IPR020892">
    <property type="entry name" value="Cyclophilin-type_PPIase_CS"/>
</dbReference>
<evidence type="ECO:0000256" key="5">
    <source>
        <dbReference type="SAM" id="MobiDB-lite"/>
    </source>
</evidence>
<feature type="compositionally biased region" description="Basic and acidic residues" evidence="5">
    <location>
        <begin position="214"/>
        <end position="223"/>
    </location>
</feature>
<keyword evidence="3 4" id="KW-0413">Isomerase</keyword>
<dbReference type="InterPro" id="IPR029000">
    <property type="entry name" value="Cyclophilin-like_dom_sf"/>
</dbReference>
<name>A0A437MC85_9SPHN</name>
<protein>
    <recommendedName>
        <fullName evidence="4">Peptidyl-prolyl cis-trans isomerase</fullName>
        <shortName evidence="4">PPIase</shortName>
        <ecNumber evidence="4">5.2.1.8</ecNumber>
    </recommendedName>
</protein>
<organism evidence="7 8">
    <name type="scientific">Sphingomonas crocodyli</name>
    <dbReference type="NCBI Taxonomy" id="1979270"/>
    <lineage>
        <taxon>Bacteria</taxon>
        <taxon>Pseudomonadati</taxon>
        <taxon>Pseudomonadota</taxon>
        <taxon>Alphaproteobacteria</taxon>
        <taxon>Sphingomonadales</taxon>
        <taxon>Sphingomonadaceae</taxon>
        <taxon>Sphingomonas</taxon>
    </lineage>
</organism>
<dbReference type="PROSITE" id="PS00170">
    <property type="entry name" value="CSA_PPIASE_1"/>
    <property type="match status" value="1"/>
</dbReference>
<evidence type="ECO:0000256" key="4">
    <source>
        <dbReference type="RuleBase" id="RU363019"/>
    </source>
</evidence>
<accession>A0A437MC85</accession>
<sequence length="242" mass="25841">MSSKFVALLAGLMMAGSAHAQVIAPSPVVPPVTPQNVLVLQLSVGGPIRIQLRPDIAPGSVERIKTLVRRHFYDGLTFHRVIDGFMAQGGDPKGTGEGGSDLPDLKAEFNDLPHVRGTVSLARTNEPNTANSQFFIMLMPNLGLDHNYTAFGRVIEGMSYADSIEKGEPPANPTKIVHASIESDDLGQPAETPESIAASKPPEAPAPTKLTKKERKEMERNIEANKTSDAVSKMSGPGGQQQ</sequence>
<feature type="chain" id="PRO_5018814037" description="Peptidyl-prolyl cis-trans isomerase" evidence="4">
    <location>
        <begin position="21"/>
        <end position="242"/>
    </location>
</feature>
<reference evidence="7 8" key="1">
    <citation type="submission" date="2019-01" db="EMBL/GenBank/DDBJ databases">
        <authorList>
            <person name="Chen W.-M."/>
        </authorList>
    </citation>
    <scope>NUCLEOTIDE SEQUENCE [LARGE SCALE GENOMIC DNA]</scope>
    <source>
        <strain evidence="7 8">CCP-7</strain>
    </source>
</reference>
<keyword evidence="8" id="KW-1185">Reference proteome</keyword>
<dbReference type="PROSITE" id="PS50072">
    <property type="entry name" value="CSA_PPIASE_2"/>
    <property type="match status" value="1"/>
</dbReference>
<keyword evidence="4" id="KW-0732">Signal</keyword>
<dbReference type="Gene3D" id="2.40.100.10">
    <property type="entry name" value="Cyclophilin-like"/>
    <property type="match status" value="1"/>
</dbReference>
<dbReference type="Pfam" id="PF00160">
    <property type="entry name" value="Pro_isomerase"/>
    <property type="match status" value="1"/>
</dbReference>
<gene>
    <name evidence="7" type="ORF">EOD43_12800</name>
</gene>